<dbReference type="PROSITE" id="PS51257">
    <property type="entry name" value="PROKAR_LIPOPROTEIN"/>
    <property type="match status" value="1"/>
</dbReference>
<dbReference type="InterPro" id="IPR011990">
    <property type="entry name" value="TPR-like_helical_dom_sf"/>
</dbReference>
<keyword evidence="4" id="KW-1185">Reference proteome</keyword>
<accession>W4UMV9</accession>
<name>W4UMV9_9BACE</name>
<feature type="domain" description="SusD-like N-terminal" evidence="2">
    <location>
        <begin position="21"/>
        <end position="231"/>
    </location>
</feature>
<sequence>MKIYKLLFLGLGLTTMSSCSDFLDQTSPSELDNGATFDNTYYTELALNKVYGSLTQDQTYSNFMPIIAGTNTDCELIDGLGADASNTSSERGNMNYNMNPGWAQIAKVWDAMYGVIENANLVVDGVNKSQLLQQGGSTRNTMLRFQAEAKTLRAMVYFDLVRLFGDIPFKTESSNSNLSNVYIGKTDRDAIMDSLIVDLKEAIAYLPWAGVDGYTTEHVTKGYAHGLLANIAMTRAGYVIREQAKEGYVNGQNSDPNYPTQRCSDEKRKELYQLAEKHLVAVISSGKHQLNSSVEEYWRLMNISNWIKLIRKTYLKFRWV</sequence>
<feature type="chain" id="PRO_5004850087" evidence="1">
    <location>
        <begin position="21"/>
        <end position="320"/>
    </location>
</feature>
<evidence type="ECO:0000259" key="2">
    <source>
        <dbReference type="Pfam" id="PF14322"/>
    </source>
</evidence>
<evidence type="ECO:0000313" key="3">
    <source>
        <dbReference type="EMBL" id="GAE82301.1"/>
    </source>
</evidence>
<dbReference type="InterPro" id="IPR033985">
    <property type="entry name" value="SusD-like_N"/>
</dbReference>
<organism evidence="3 4">
    <name type="scientific">Bacteroides reticulotermitis JCM 10512</name>
    <dbReference type="NCBI Taxonomy" id="1445607"/>
    <lineage>
        <taxon>Bacteria</taxon>
        <taxon>Pseudomonadati</taxon>
        <taxon>Bacteroidota</taxon>
        <taxon>Bacteroidia</taxon>
        <taxon>Bacteroidales</taxon>
        <taxon>Bacteroidaceae</taxon>
        <taxon>Bacteroides</taxon>
    </lineage>
</organism>
<gene>
    <name evidence="3" type="ORF">JCM10512_496</name>
</gene>
<dbReference type="Proteomes" id="UP000019131">
    <property type="component" value="Unassembled WGS sequence"/>
</dbReference>
<feature type="signal peptide" evidence="1">
    <location>
        <begin position="1"/>
        <end position="20"/>
    </location>
</feature>
<dbReference type="Pfam" id="PF14322">
    <property type="entry name" value="SusD-like_3"/>
    <property type="match status" value="1"/>
</dbReference>
<proteinExistence type="predicted"/>
<reference evidence="3 4" key="1">
    <citation type="journal article" date="2014" name="Genome Announc.">
        <title>Draft Genome Sequence of Bacteroides reticulotermitis Strain JCM 10512T, Isolated from the Gut of a Termite.</title>
        <authorList>
            <person name="Yuki M."/>
            <person name="Oshima K."/>
            <person name="Suda W."/>
            <person name="Sakamoto M."/>
            <person name="Iida T."/>
            <person name="Hattori M."/>
            <person name="Ohkuma M."/>
        </authorList>
    </citation>
    <scope>NUCLEOTIDE SEQUENCE [LARGE SCALE GENOMIC DNA]</scope>
    <source>
        <strain evidence="3 4">JCM 10512</strain>
    </source>
</reference>
<evidence type="ECO:0000313" key="4">
    <source>
        <dbReference type="Proteomes" id="UP000019131"/>
    </source>
</evidence>
<dbReference type="Gene3D" id="1.25.40.390">
    <property type="match status" value="1"/>
</dbReference>
<evidence type="ECO:0000256" key="1">
    <source>
        <dbReference type="SAM" id="SignalP"/>
    </source>
</evidence>
<comment type="caution">
    <text evidence="3">The sequence shown here is derived from an EMBL/GenBank/DDBJ whole genome shotgun (WGS) entry which is preliminary data.</text>
</comment>
<keyword evidence="1" id="KW-0732">Signal</keyword>
<protein>
    <submittedName>
        <fullName evidence="3">Outer membrane protein</fullName>
    </submittedName>
</protein>
<dbReference type="EMBL" id="BAIV01000003">
    <property type="protein sequence ID" value="GAE82301.1"/>
    <property type="molecule type" value="Genomic_DNA"/>
</dbReference>
<dbReference type="SUPFAM" id="SSF48452">
    <property type="entry name" value="TPR-like"/>
    <property type="match status" value="1"/>
</dbReference>
<dbReference type="STRING" id="1445607.JCM10512_496"/>
<dbReference type="AlphaFoldDB" id="W4UMV9"/>